<dbReference type="GO" id="GO:0000428">
    <property type="term" value="C:DNA-directed RNA polymerase complex"/>
    <property type="evidence" value="ECO:0007669"/>
    <property type="project" value="UniProtKB-KW"/>
</dbReference>
<evidence type="ECO:0000259" key="7">
    <source>
        <dbReference type="Pfam" id="PF04998"/>
    </source>
</evidence>
<keyword evidence="2 8" id="KW-0240">DNA-directed RNA polymerase</keyword>
<organism evidence="8">
    <name type="scientific">Hexamita inflata</name>
    <dbReference type="NCBI Taxonomy" id="28002"/>
    <lineage>
        <taxon>Eukaryota</taxon>
        <taxon>Metamonada</taxon>
        <taxon>Diplomonadida</taxon>
        <taxon>Hexamitidae</taxon>
        <taxon>Hexamitinae</taxon>
        <taxon>Hexamita</taxon>
    </lineage>
</organism>
<gene>
    <name evidence="8" type="ORF">HINF_LOCUS35280</name>
    <name evidence="9" type="ORF">HINF_LOCUS59140</name>
</gene>
<dbReference type="InterPro" id="IPR045867">
    <property type="entry name" value="DNA-dir_RpoC_beta_prime"/>
</dbReference>
<evidence type="ECO:0000256" key="1">
    <source>
        <dbReference type="ARBA" id="ARBA00012418"/>
    </source>
</evidence>
<feature type="domain" description="RNA polymerase Rpb1" evidence="7">
    <location>
        <begin position="15"/>
        <end position="77"/>
    </location>
</feature>
<dbReference type="EC" id="2.7.7.6" evidence="1"/>
<dbReference type="GO" id="GO:0003677">
    <property type="term" value="F:DNA binding"/>
    <property type="evidence" value="ECO:0007669"/>
    <property type="project" value="InterPro"/>
</dbReference>
<keyword evidence="5" id="KW-0804">Transcription</keyword>
<dbReference type="Pfam" id="PF04998">
    <property type="entry name" value="RNA_pol_Rpb1_5"/>
    <property type="match status" value="1"/>
</dbReference>
<proteinExistence type="predicted"/>
<keyword evidence="10" id="KW-1185">Reference proteome</keyword>
<dbReference type="Proteomes" id="UP001642409">
    <property type="component" value="Unassembled WGS sequence"/>
</dbReference>
<dbReference type="GO" id="GO:0003899">
    <property type="term" value="F:DNA-directed RNA polymerase activity"/>
    <property type="evidence" value="ECO:0007669"/>
    <property type="project" value="UniProtKB-EC"/>
</dbReference>
<accession>A0AA86U8N1</accession>
<dbReference type="PANTHER" id="PTHR19376">
    <property type="entry name" value="DNA-DIRECTED RNA POLYMERASE"/>
    <property type="match status" value="1"/>
</dbReference>
<evidence type="ECO:0000256" key="6">
    <source>
        <dbReference type="ARBA" id="ARBA00048552"/>
    </source>
</evidence>
<evidence type="ECO:0000256" key="4">
    <source>
        <dbReference type="ARBA" id="ARBA00022695"/>
    </source>
</evidence>
<dbReference type="Gene3D" id="1.10.150.390">
    <property type="match status" value="1"/>
</dbReference>
<dbReference type="EMBL" id="CAXDID020000337">
    <property type="protein sequence ID" value="CAL6078929.1"/>
    <property type="molecule type" value="Genomic_DNA"/>
</dbReference>
<name>A0AA86U8N1_9EUKA</name>
<sequence length="142" mass="16271">MDTLFNYSRQYTLYQDCNQLFGIEAAKQLILDEVYTLYKDYGMNVCHYHVQILSSFMTVTGQVLGYTNQGLKQVKKNKTILLASFERTGEYLFQAGIQGIQEKFKEVSEDLIFGNCFQIGSGGVGLQWGDFETEAETGRKWE</sequence>
<evidence type="ECO:0000256" key="2">
    <source>
        <dbReference type="ARBA" id="ARBA00022478"/>
    </source>
</evidence>
<evidence type="ECO:0000313" key="8">
    <source>
        <dbReference type="EMBL" id="CAI9947635.1"/>
    </source>
</evidence>
<dbReference type="EMBL" id="CATOUU010000778">
    <property type="protein sequence ID" value="CAI9947635.1"/>
    <property type="molecule type" value="Genomic_DNA"/>
</dbReference>
<dbReference type="GO" id="GO:0006351">
    <property type="term" value="P:DNA-templated transcription"/>
    <property type="evidence" value="ECO:0007669"/>
    <property type="project" value="InterPro"/>
</dbReference>
<dbReference type="InterPro" id="IPR007081">
    <property type="entry name" value="RNA_pol_Rpb1_5"/>
</dbReference>
<keyword evidence="3" id="KW-0808">Transferase</keyword>
<comment type="caution">
    <text evidence="8">The sequence shown here is derived from an EMBL/GenBank/DDBJ whole genome shotgun (WGS) entry which is preliminary data.</text>
</comment>
<evidence type="ECO:0000313" key="10">
    <source>
        <dbReference type="Proteomes" id="UP001642409"/>
    </source>
</evidence>
<evidence type="ECO:0000313" key="9">
    <source>
        <dbReference type="EMBL" id="CAL6078929.1"/>
    </source>
</evidence>
<protein>
    <recommendedName>
        <fullName evidence="1">DNA-directed RNA polymerase</fullName>
        <ecNumber evidence="1">2.7.7.6</ecNumber>
    </recommendedName>
</protein>
<reference evidence="8" key="1">
    <citation type="submission" date="2023-06" db="EMBL/GenBank/DDBJ databases">
        <authorList>
            <person name="Kurt Z."/>
        </authorList>
    </citation>
    <scope>NUCLEOTIDE SEQUENCE</scope>
</reference>
<comment type="catalytic activity">
    <reaction evidence="6">
        <text>RNA(n) + a ribonucleoside 5'-triphosphate = RNA(n+1) + diphosphate</text>
        <dbReference type="Rhea" id="RHEA:21248"/>
        <dbReference type="Rhea" id="RHEA-COMP:14527"/>
        <dbReference type="Rhea" id="RHEA-COMP:17342"/>
        <dbReference type="ChEBI" id="CHEBI:33019"/>
        <dbReference type="ChEBI" id="CHEBI:61557"/>
        <dbReference type="ChEBI" id="CHEBI:140395"/>
        <dbReference type="EC" id="2.7.7.6"/>
    </reaction>
</comment>
<dbReference type="PANTHER" id="PTHR19376:SF32">
    <property type="entry name" value="DNA-DIRECTED RNA POLYMERASE III SUBUNIT RPC1"/>
    <property type="match status" value="1"/>
</dbReference>
<dbReference type="AlphaFoldDB" id="A0AA86U8N1"/>
<keyword evidence="4" id="KW-0548">Nucleotidyltransferase</keyword>
<evidence type="ECO:0000256" key="3">
    <source>
        <dbReference type="ARBA" id="ARBA00022679"/>
    </source>
</evidence>
<reference evidence="9 10" key="2">
    <citation type="submission" date="2024-07" db="EMBL/GenBank/DDBJ databases">
        <authorList>
            <person name="Akdeniz Z."/>
        </authorList>
    </citation>
    <scope>NUCLEOTIDE SEQUENCE [LARGE SCALE GENOMIC DNA]</scope>
</reference>
<dbReference type="SUPFAM" id="SSF64484">
    <property type="entry name" value="beta and beta-prime subunits of DNA dependent RNA-polymerase"/>
    <property type="match status" value="1"/>
</dbReference>
<evidence type="ECO:0000256" key="5">
    <source>
        <dbReference type="ARBA" id="ARBA00023163"/>
    </source>
</evidence>